<evidence type="ECO:0000256" key="12">
    <source>
        <dbReference type="SAM" id="Phobius"/>
    </source>
</evidence>
<feature type="domain" description="ABC transporter" evidence="13">
    <location>
        <begin position="1309"/>
        <end position="1571"/>
    </location>
</feature>
<evidence type="ECO:0000256" key="8">
    <source>
        <dbReference type="ARBA" id="ARBA00022989"/>
    </source>
</evidence>
<feature type="compositionally biased region" description="Low complexity" evidence="11">
    <location>
        <begin position="1435"/>
        <end position="1453"/>
    </location>
</feature>
<gene>
    <name evidence="15" type="ORF">UCRPC4_g01957</name>
</gene>
<dbReference type="GO" id="GO:0005737">
    <property type="term" value="C:cytoplasm"/>
    <property type="evidence" value="ECO:0007669"/>
    <property type="project" value="UniProtKB-ARBA"/>
</dbReference>
<evidence type="ECO:0000313" key="15">
    <source>
        <dbReference type="EMBL" id="KKY25152.1"/>
    </source>
</evidence>
<dbReference type="InterPro" id="IPR011527">
    <property type="entry name" value="ABC1_TM_dom"/>
</dbReference>
<dbReference type="Proteomes" id="UP000053317">
    <property type="component" value="Unassembled WGS sequence"/>
</dbReference>
<dbReference type="PANTHER" id="PTHR24223">
    <property type="entry name" value="ATP-BINDING CASSETTE SUB-FAMILY C"/>
    <property type="match status" value="1"/>
</dbReference>
<dbReference type="SUPFAM" id="SSF52540">
    <property type="entry name" value="P-loop containing nucleoside triphosphate hydrolases"/>
    <property type="match status" value="2"/>
</dbReference>
<evidence type="ECO:0000256" key="4">
    <source>
        <dbReference type="ARBA" id="ARBA00022692"/>
    </source>
</evidence>
<reference evidence="15 16" key="1">
    <citation type="submission" date="2015-05" db="EMBL/GenBank/DDBJ databases">
        <title>Distinctive expansion of gene families associated with plant cell wall degradation and secondary metabolism in the genomes of grapevine trunk pathogens.</title>
        <authorList>
            <person name="Lawrence D.P."/>
            <person name="Travadon R."/>
            <person name="Rolshausen P.E."/>
            <person name="Baumgartner K."/>
        </authorList>
    </citation>
    <scope>NUCLEOTIDE SEQUENCE [LARGE SCALE GENOMIC DNA]</scope>
    <source>
        <strain evidence="15">UCRPC4</strain>
    </source>
</reference>
<reference evidence="15 16" key="2">
    <citation type="submission" date="2015-05" db="EMBL/GenBank/DDBJ databases">
        <authorList>
            <person name="Morales-Cruz A."/>
            <person name="Amrine K.C."/>
            <person name="Cantu D."/>
        </authorList>
    </citation>
    <scope>NUCLEOTIDE SEQUENCE [LARGE SCALE GENOMIC DNA]</scope>
    <source>
        <strain evidence="15">UCRPC4</strain>
    </source>
</reference>
<dbReference type="PROSITE" id="PS00211">
    <property type="entry name" value="ABC_TRANSPORTER_1"/>
    <property type="match status" value="1"/>
</dbReference>
<keyword evidence="16" id="KW-1185">Reference proteome</keyword>
<feature type="transmembrane region" description="Helical" evidence="12">
    <location>
        <begin position="304"/>
        <end position="326"/>
    </location>
</feature>
<dbReference type="GO" id="GO:0005524">
    <property type="term" value="F:ATP binding"/>
    <property type="evidence" value="ECO:0007669"/>
    <property type="project" value="UniProtKB-KW"/>
</dbReference>
<feature type="region of interest" description="Disordered" evidence="11">
    <location>
        <begin position="880"/>
        <end position="946"/>
    </location>
</feature>
<evidence type="ECO:0000256" key="2">
    <source>
        <dbReference type="ARBA" id="ARBA00009726"/>
    </source>
</evidence>
<keyword evidence="4 12" id="KW-0812">Transmembrane</keyword>
<dbReference type="CDD" id="cd18596">
    <property type="entry name" value="ABC_6TM_VMR1_D1_like"/>
    <property type="match status" value="1"/>
</dbReference>
<comment type="subcellular location">
    <subcellularLocation>
        <location evidence="1">Membrane</location>
        <topology evidence="1">Multi-pass membrane protein</topology>
    </subcellularLocation>
</comment>
<feature type="transmembrane region" description="Helical" evidence="12">
    <location>
        <begin position="429"/>
        <end position="450"/>
    </location>
</feature>
<dbReference type="Pfam" id="PF00005">
    <property type="entry name" value="ABC_tran"/>
    <property type="match status" value="2"/>
</dbReference>
<name>A0A0G2EQT5_PHACM</name>
<comment type="similarity">
    <text evidence="2">Belongs to the ABC transporter superfamily. ABCC family. Conjugate transporter (TC 3.A.1.208) subfamily.</text>
</comment>
<dbReference type="InterPro" id="IPR003439">
    <property type="entry name" value="ABC_transporter-like_ATP-bd"/>
</dbReference>
<dbReference type="InterPro" id="IPR027417">
    <property type="entry name" value="P-loop_NTPase"/>
</dbReference>
<feature type="region of interest" description="Disordered" evidence="11">
    <location>
        <begin position="388"/>
        <end position="407"/>
    </location>
</feature>
<feature type="transmembrane region" description="Helical" evidence="12">
    <location>
        <begin position="102"/>
        <end position="123"/>
    </location>
</feature>
<dbReference type="PROSITE" id="PS50893">
    <property type="entry name" value="ABC_TRANSPORTER_2"/>
    <property type="match status" value="2"/>
</dbReference>
<dbReference type="InterPro" id="IPR017871">
    <property type="entry name" value="ABC_transporter-like_CS"/>
</dbReference>
<dbReference type="CDD" id="cd03250">
    <property type="entry name" value="ABCC_MRP_domain1"/>
    <property type="match status" value="1"/>
</dbReference>
<feature type="transmembrane region" description="Helical" evidence="12">
    <location>
        <begin position="456"/>
        <end position="476"/>
    </location>
</feature>
<feature type="transmembrane region" description="Helical" evidence="12">
    <location>
        <begin position="968"/>
        <end position="986"/>
    </location>
</feature>
<organism evidence="15 16">
    <name type="scientific">Phaeomoniella chlamydospora</name>
    <name type="common">Phaeoacremonium chlamydosporum</name>
    <dbReference type="NCBI Taxonomy" id="158046"/>
    <lineage>
        <taxon>Eukaryota</taxon>
        <taxon>Fungi</taxon>
        <taxon>Dikarya</taxon>
        <taxon>Ascomycota</taxon>
        <taxon>Pezizomycotina</taxon>
        <taxon>Eurotiomycetes</taxon>
        <taxon>Chaetothyriomycetidae</taxon>
        <taxon>Phaeomoniellales</taxon>
        <taxon>Phaeomoniellaceae</taxon>
        <taxon>Phaeomoniella</taxon>
    </lineage>
</organism>
<dbReference type="PANTHER" id="PTHR24223:SF456">
    <property type="entry name" value="MULTIDRUG RESISTANCE-ASSOCIATED PROTEIN LETHAL(2)03659"/>
    <property type="match status" value="1"/>
</dbReference>
<dbReference type="SUPFAM" id="SSF90123">
    <property type="entry name" value="ABC transporter transmembrane region"/>
    <property type="match status" value="2"/>
</dbReference>
<dbReference type="GO" id="GO:0016020">
    <property type="term" value="C:membrane"/>
    <property type="evidence" value="ECO:0007669"/>
    <property type="project" value="UniProtKB-SubCell"/>
</dbReference>
<keyword evidence="10" id="KW-0325">Glycoprotein</keyword>
<dbReference type="InterPro" id="IPR050173">
    <property type="entry name" value="ABC_transporter_C-like"/>
</dbReference>
<feature type="domain" description="ABC transporter" evidence="13">
    <location>
        <begin position="626"/>
        <end position="877"/>
    </location>
</feature>
<dbReference type="GO" id="GO:0016887">
    <property type="term" value="F:ATP hydrolysis activity"/>
    <property type="evidence" value="ECO:0007669"/>
    <property type="project" value="InterPro"/>
</dbReference>
<dbReference type="InterPro" id="IPR003593">
    <property type="entry name" value="AAA+_ATPase"/>
</dbReference>
<sequence length="1601" mass="177838">MLQSTTASLTTASVGLVLIAAFTLPASIRTYRRFAVSKQNYEYIDKYEDEDGVATEESQSAFSTLIQTILIIVSALVGNAVSLAGAIIALNRADARLPIETWLQFASWILLTIQAISILIAPAQKEQFKLGIHGFFSSLLLITAVVLENVFIYSDRHSPQPYNLHITLTAVQLGAAFLFLITTVSIPRRPDVYIDNGLVDRMRTTSILGRFSFAWTNNVLTRAGKAESFEVTDLPKVHHHNRAKTLRERWDKTGLDDPVWKRVLKAHLGSFTVQLVLSGIVNVTNFGPQLVLFSILKTLEQRDAGLDVTAQLWGLAVALGFAIAATSWIEAWLYWISFGGIGIPIFEQLAAVIFSKATRRKDVKGVGQKKEEAKTNGKTVVNEGAGQKGEDVAVKKADDEDEDDNELAQKTKQSTINLIAVDAKRISDFAAFNHIFLGSVVKLVVAIIFLVKLIGWIPLLCGFVIPVFVVPVNILAAKRYAAAQDKLMKTRDSKMAVVTEALQGIRQIKFSALERQWQKKIMDVRSTELNTQWRVFLYDTTLIAIWILGPVLLAAVSLTVYALIHRELNASIAFTAISVFDSIEMVLAVIPELVTEFLDSKISADRINKYLYSPDRGENTVDGDSVKFSTATIAWPSDDGAEEENRFTLRDLNIEFPTGELSVISGKTGSGKSLLLSAILGEVDVVSGTLTVPKAPLPAERHDDQANKSNWTIPSSIAYVSQIPWIENASIKDNILFGLPDDQDRYAKVKKVCALEKDLEMLTDGELTDIGANGINLSGGQKWRVSFARALYSRAGILVLDDIFSAVDAHVGRHLYEQALIGELGKGRTRILVTHHVALCLPGTKYSVLLEDGKAQHSGTIEELRRSGSLKNILEHDIHEHEEEAPEDEEDTVLIDDGGGLSKVMTNASKRSRRDSRRKSFAENGANRDAVAKKADKPKQFNEEEKREKGSIKLKIYKNYLMSSGGPWYWSWIAMVFVLSMLVILSRSGWITLWTRSYAKTESHPQFNTFLNQNMVHYTKERFHEVAIDHNLAYYLGIYVGISIFYCIICSSRYFFVFWASITASKVLFENLTYAVIRAPLRWLDTVPVGRILNRFTGDFNMLDSRVAMDLAFLLNHVMNLLSVLIAGFFVSPWMILFATVLMVICLRFAVRYLAGAREVKRLESTLKSPVYELFGSTLVGIGTIRAFDKVGTFITRMYSRIDQHNQAYWHLWLFNRWLGFRLNMAGAIFSVITAFLIVSIDGVDASLAGFALSFSLEYTFSLTFCLRQYANVELEMNAAERIIEYSNIPIEKQEGESAPAAWPTEGKLEVDNLVVGYAPELPPVLKGLTFSVDRNQRVGVVGRTGAGKSSLTLALFRFLEAREGSIHIDGIDISKITLYDLRSRLAIIPQDPVLFSGTVRSNLDAFDEHTDIELRDALQRVHLISNSGSTTPHATSVPTSEPSSSSSSTSAADKNTNIFHSLTSRISEGGLNLSQGQRQLLCLARAIVSRPKIMVLDEATSAVDMATDALIQRSIREEFTDSTLVVIAHRLSTIADFDRILVMGEGKVVEFDEPRNLMKIEGGVFRGMVEESGEREILEGIIFGDSKRGGENVEDDGDKK</sequence>
<feature type="transmembrane region" description="Helical" evidence="12">
    <location>
        <begin position="535"/>
        <end position="564"/>
    </location>
</feature>
<feature type="transmembrane region" description="Helical" evidence="12">
    <location>
        <begin position="69"/>
        <end position="90"/>
    </location>
</feature>
<dbReference type="FunFam" id="3.40.50.300:FF:000825">
    <property type="entry name" value="ABC bile acid transporter"/>
    <property type="match status" value="1"/>
</dbReference>
<keyword evidence="7" id="KW-0067">ATP-binding</keyword>
<comment type="caution">
    <text evidence="15">The sequence shown here is derived from an EMBL/GenBank/DDBJ whole genome shotgun (WGS) entry which is preliminary data.</text>
</comment>
<feature type="compositionally biased region" description="Basic and acidic residues" evidence="11">
    <location>
        <begin position="930"/>
        <end position="946"/>
    </location>
</feature>
<dbReference type="FunFam" id="3.40.50.300:FF:000610">
    <property type="entry name" value="Multidrug resistance-associated ABC transporter"/>
    <property type="match status" value="1"/>
</dbReference>
<dbReference type="SMART" id="SM00382">
    <property type="entry name" value="AAA"/>
    <property type="match status" value="2"/>
</dbReference>
<evidence type="ECO:0000256" key="6">
    <source>
        <dbReference type="ARBA" id="ARBA00022741"/>
    </source>
</evidence>
<feature type="compositionally biased region" description="Acidic residues" evidence="11">
    <location>
        <begin position="883"/>
        <end position="894"/>
    </location>
</feature>
<feature type="transmembrane region" description="Helical" evidence="12">
    <location>
        <begin position="1223"/>
        <end position="1241"/>
    </location>
</feature>
<dbReference type="EMBL" id="LCWF01000047">
    <property type="protein sequence ID" value="KKY25152.1"/>
    <property type="molecule type" value="Genomic_DNA"/>
</dbReference>
<feature type="transmembrane region" description="Helical" evidence="12">
    <location>
        <begin position="164"/>
        <end position="186"/>
    </location>
</feature>
<feature type="transmembrane region" description="Helical" evidence="12">
    <location>
        <begin position="130"/>
        <end position="152"/>
    </location>
</feature>
<evidence type="ECO:0000313" key="16">
    <source>
        <dbReference type="Proteomes" id="UP000053317"/>
    </source>
</evidence>
<dbReference type="GO" id="GO:0140359">
    <property type="term" value="F:ABC-type transporter activity"/>
    <property type="evidence" value="ECO:0007669"/>
    <property type="project" value="InterPro"/>
</dbReference>
<feature type="region of interest" description="Disordered" evidence="11">
    <location>
        <begin position="1428"/>
        <end position="1453"/>
    </location>
</feature>
<evidence type="ECO:0000256" key="7">
    <source>
        <dbReference type="ARBA" id="ARBA00022840"/>
    </source>
</evidence>
<dbReference type="OrthoDB" id="6500128at2759"/>
<feature type="transmembrane region" description="Helical" evidence="12">
    <location>
        <begin position="6"/>
        <end position="28"/>
    </location>
</feature>
<evidence type="ECO:0000256" key="9">
    <source>
        <dbReference type="ARBA" id="ARBA00023136"/>
    </source>
</evidence>
<evidence type="ECO:0000259" key="14">
    <source>
        <dbReference type="PROSITE" id="PS50929"/>
    </source>
</evidence>
<evidence type="ECO:0000259" key="13">
    <source>
        <dbReference type="PROSITE" id="PS50893"/>
    </source>
</evidence>
<dbReference type="FunFam" id="1.20.1560.10:FF:000013">
    <property type="entry name" value="ABC transporter C family member 2"/>
    <property type="match status" value="1"/>
</dbReference>
<dbReference type="Gene3D" id="1.20.1560.10">
    <property type="entry name" value="ABC transporter type 1, transmembrane domain"/>
    <property type="match status" value="2"/>
</dbReference>
<evidence type="ECO:0000256" key="10">
    <source>
        <dbReference type="ARBA" id="ARBA00023180"/>
    </source>
</evidence>
<dbReference type="Pfam" id="PF00664">
    <property type="entry name" value="ABC_membrane"/>
    <property type="match status" value="2"/>
</dbReference>
<dbReference type="PROSITE" id="PS50929">
    <property type="entry name" value="ABC_TM1F"/>
    <property type="match status" value="2"/>
</dbReference>
<proteinExistence type="inferred from homology"/>
<keyword evidence="9 12" id="KW-0472">Membrane</keyword>
<dbReference type="InterPro" id="IPR036640">
    <property type="entry name" value="ABC1_TM_sf"/>
</dbReference>
<protein>
    <submittedName>
        <fullName evidence="15">Putative abc bile acid transporter</fullName>
    </submittedName>
</protein>
<keyword evidence="5" id="KW-0677">Repeat</keyword>
<feature type="compositionally biased region" description="Basic residues" evidence="11">
    <location>
        <begin position="910"/>
        <end position="919"/>
    </location>
</feature>
<dbReference type="Gene3D" id="3.40.50.300">
    <property type="entry name" value="P-loop containing nucleotide triphosphate hydrolases"/>
    <property type="match status" value="2"/>
</dbReference>
<dbReference type="CDD" id="cd18604">
    <property type="entry name" value="ABC_6TM_VMR1_D2_like"/>
    <property type="match status" value="1"/>
</dbReference>
<dbReference type="CDD" id="cd03244">
    <property type="entry name" value="ABCC_MRP_domain2"/>
    <property type="match status" value="1"/>
</dbReference>
<feature type="domain" description="ABC transmembrane type-1" evidence="14">
    <location>
        <begin position="1032"/>
        <end position="1275"/>
    </location>
</feature>
<evidence type="ECO:0000256" key="3">
    <source>
        <dbReference type="ARBA" id="ARBA00022448"/>
    </source>
</evidence>
<feature type="compositionally biased region" description="Basic and acidic residues" evidence="11">
    <location>
        <begin position="388"/>
        <end position="398"/>
    </location>
</feature>
<accession>A0A0G2EQT5</accession>
<keyword evidence="3" id="KW-0813">Transport</keyword>
<evidence type="ECO:0000256" key="1">
    <source>
        <dbReference type="ARBA" id="ARBA00004141"/>
    </source>
</evidence>
<feature type="transmembrane region" description="Helical" evidence="12">
    <location>
        <begin position="1032"/>
        <end position="1056"/>
    </location>
</feature>
<feature type="domain" description="ABC transmembrane type-1" evidence="14">
    <location>
        <begin position="416"/>
        <end position="599"/>
    </location>
</feature>
<evidence type="ECO:0000256" key="11">
    <source>
        <dbReference type="SAM" id="MobiDB-lite"/>
    </source>
</evidence>
<evidence type="ECO:0000256" key="5">
    <source>
        <dbReference type="ARBA" id="ARBA00022737"/>
    </source>
</evidence>
<keyword evidence="8 12" id="KW-1133">Transmembrane helix</keyword>
<feature type="transmembrane region" description="Helical" evidence="12">
    <location>
        <begin position="332"/>
        <end position="354"/>
    </location>
</feature>
<keyword evidence="6" id="KW-0547">Nucleotide-binding</keyword>